<evidence type="ECO:0000256" key="1">
    <source>
        <dbReference type="SAM" id="Coils"/>
    </source>
</evidence>
<dbReference type="SUPFAM" id="SSF49562">
    <property type="entry name" value="C2 domain (Calcium/lipid-binding domain, CaLB)"/>
    <property type="match status" value="1"/>
</dbReference>
<name>A0AAV2T6Y7_CALDB</name>
<accession>A0AAV2T6Y7</accession>
<keyword evidence="1" id="KW-0175">Coiled coil</keyword>
<dbReference type="Gene3D" id="2.60.40.150">
    <property type="entry name" value="C2 domain"/>
    <property type="match status" value="1"/>
</dbReference>
<dbReference type="GO" id="GO:1905515">
    <property type="term" value="P:non-motile cilium assembly"/>
    <property type="evidence" value="ECO:0007669"/>
    <property type="project" value="TreeGrafter"/>
</dbReference>
<evidence type="ECO:0000259" key="3">
    <source>
        <dbReference type="PROSITE" id="PS50004"/>
    </source>
</evidence>
<evidence type="ECO:0000313" key="5">
    <source>
        <dbReference type="Proteomes" id="UP001497525"/>
    </source>
</evidence>
<feature type="region of interest" description="Disordered" evidence="2">
    <location>
        <begin position="489"/>
        <end position="508"/>
    </location>
</feature>
<dbReference type="GO" id="GO:1904491">
    <property type="term" value="P:protein localization to ciliary transition zone"/>
    <property type="evidence" value="ECO:0007669"/>
    <property type="project" value="TreeGrafter"/>
</dbReference>
<feature type="region of interest" description="Disordered" evidence="2">
    <location>
        <begin position="84"/>
        <end position="104"/>
    </location>
</feature>
<evidence type="ECO:0000256" key="2">
    <source>
        <dbReference type="SAM" id="MobiDB-lite"/>
    </source>
</evidence>
<dbReference type="GO" id="GO:0035869">
    <property type="term" value="C:ciliary transition zone"/>
    <property type="evidence" value="ECO:0007669"/>
    <property type="project" value="TreeGrafter"/>
</dbReference>
<evidence type="ECO:0000313" key="4">
    <source>
        <dbReference type="EMBL" id="CAL5132198.1"/>
    </source>
</evidence>
<dbReference type="InterPro" id="IPR041510">
    <property type="entry name" value="DUF5523"/>
</dbReference>
<organism evidence="4 5">
    <name type="scientific">Calicophoron daubneyi</name>
    <name type="common">Rumen fluke</name>
    <name type="synonym">Paramphistomum daubneyi</name>
    <dbReference type="NCBI Taxonomy" id="300641"/>
    <lineage>
        <taxon>Eukaryota</taxon>
        <taxon>Metazoa</taxon>
        <taxon>Spiralia</taxon>
        <taxon>Lophotrochozoa</taxon>
        <taxon>Platyhelminthes</taxon>
        <taxon>Trematoda</taxon>
        <taxon>Digenea</taxon>
        <taxon>Plagiorchiida</taxon>
        <taxon>Pronocephalata</taxon>
        <taxon>Paramphistomoidea</taxon>
        <taxon>Paramphistomidae</taxon>
        <taxon>Calicophoron</taxon>
    </lineage>
</organism>
<dbReference type="InterPro" id="IPR000008">
    <property type="entry name" value="C2_dom"/>
</dbReference>
<dbReference type="PANTHER" id="PTHR20837">
    <property type="entry name" value="CENTROSOMAL PROTEIN-RELATED"/>
    <property type="match status" value="1"/>
</dbReference>
<dbReference type="PANTHER" id="PTHR20837:SF0">
    <property type="entry name" value="COILED-COIL AND C2 DOMAIN-CONTAINING PROTEIN 2A"/>
    <property type="match status" value="1"/>
</dbReference>
<comment type="caution">
    <text evidence="4">The sequence shown here is derived from an EMBL/GenBank/DDBJ whole genome shotgun (WGS) entry which is preliminary data.</text>
</comment>
<dbReference type="InterPro" id="IPR035892">
    <property type="entry name" value="C2_domain_sf"/>
</dbReference>
<proteinExistence type="predicted"/>
<feature type="domain" description="C2" evidence="3">
    <location>
        <begin position="953"/>
        <end position="1107"/>
    </location>
</feature>
<feature type="compositionally biased region" description="Basic and acidic residues" evidence="2">
    <location>
        <begin position="489"/>
        <end position="500"/>
    </location>
</feature>
<gene>
    <name evidence="4" type="ORF">CDAUBV1_LOCUS5042</name>
</gene>
<protein>
    <recommendedName>
        <fullName evidence="3">C2 domain-containing protein</fullName>
    </recommendedName>
</protein>
<dbReference type="EMBL" id="CAXLJL010000123">
    <property type="protein sequence ID" value="CAL5132198.1"/>
    <property type="molecule type" value="Genomic_DNA"/>
</dbReference>
<reference evidence="4" key="1">
    <citation type="submission" date="2024-06" db="EMBL/GenBank/DDBJ databases">
        <authorList>
            <person name="Liu X."/>
            <person name="Lenzi L."/>
            <person name="Haldenby T S."/>
            <person name="Uol C."/>
        </authorList>
    </citation>
    <scope>NUCLEOTIDE SEQUENCE</scope>
</reference>
<dbReference type="PROSITE" id="PS50004">
    <property type="entry name" value="C2"/>
    <property type="match status" value="1"/>
</dbReference>
<dbReference type="InterPro" id="IPR052434">
    <property type="entry name" value="Tectonic-like_complex_comp"/>
</dbReference>
<dbReference type="CDD" id="cd00030">
    <property type="entry name" value="C2"/>
    <property type="match status" value="1"/>
</dbReference>
<dbReference type="InterPro" id="IPR056290">
    <property type="entry name" value="CEPT76/DRC7_peptidase-like_dom"/>
</dbReference>
<dbReference type="Pfam" id="PF17661">
    <property type="entry name" value="DUF5523"/>
    <property type="match status" value="1"/>
</dbReference>
<dbReference type="Pfam" id="PF24656">
    <property type="entry name" value="CEPT76_peptidase"/>
    <property type="match status" value="1"/>
</dbReference>
<feature type="coiled-coil region" evidence="1">
    <location>
        <begin position="328"/>
        <end position="398"/>
    </location>
</feature>
<sequence length="1587" mass="182072">MSWEDLCRAKIVDELTQQEFFIKECPFEVRIAESGRNLFSARASKGQTVAFDETVRQEDEKATEKQAVDSIVDETEPLIADLGPRQKSRKDFVSSGRADAPSNTERADVEAGYLYYPADREAPVGLKTGGNIPRYLDEEGIYVGRTPFLALANIRRLENRIIQEAQENATKANVITIQPSLKSLAKVEQSLKKDEEELKRKIIQSWFGEDGKLAIEPNPLRIVPYRYLAWDDQFNPLPEVFQTDYIPPLSTEAMRMYFGTTTDQTGPATNRSSRFLHRRSAGVGVINAAEDCRLEVEIHELRFEFHPLYTWEHVYAQNLKQVVIAYEAEMARDQVNACIQRIRALKRALEQTKQKRQAYEMNTKPPDPILMAEYDQNIEEYQQEVSLMRRSRNHAEATQRSLLASALRAWKRVKEARQTFGCVNTPFRLEIMQEMVDETQDMAVWNQELNELVEEAEAAHNRMVEQMREAHAKEMAAYEESRRKLSEALKRQRRREKGETVQENADEETLADLEREDAKTLATVHPEKPPPLPKFDKETTRAEFEAQMKRCRRLPGEPKITVCLRESVPLTPDTNCSRSLSHNFAIDFSWNYPLRVSHQPESINAKLFEKRGWITRKIAEFHIDPPEYDQLKPAQRDARTQIEGRENDRGYKLQTIDFSTYPTETKRTNNTASLVVGHSACGVIEATDGSGSLTKPLDMHGYLVAAAFWNTHASREEIRKIDVADGKNVTYTADRPKPAFAAAAPAHVQKDLKAIEFRPDDLELRGTYEGRLDPNDPIDAQLISMTEGLTGTRLDFSFGRATSSSLRVSPATRAAGLNYFRLNHMVEEFAFCDDEELDKSRRIRLFQLREAGVPQFQNIIVPPSSRSIPADIFKEYEEDQLKQVRVNVKGMQTYRLRREQYLQKIKEQVSQRFNDALKRKTIKQMVIEEEIPNIMFIWPMIRRLFEARRPLRPSHEQRRQVAAQHVLETGLELLITIHAAYDLPARKDHKRKDLMNRKVRAAPEPIHPFVEVRFGDTVCVTSTSEGSNPSWNAELRLPFAFSKRSASLETIDDPVVISVYDEVVLKKSSDIPEGSGNNVKRIERRLLGELEIPVSTIYINGCVDGKVLLSTPLVLQGYEMQSGFKGVAKSSLHLFMTFEPAVHPPEPTITNFLSLESNEVMTHLADWYSRLEKHKLFKPRHFSALVMNSDCKDVLMTRYLHPLNPPEEFTPGAGTKLTHETVADRLARYVSLIPFKSDSSWFPGLADLWCTCDQFLNMLFGDDEEHAVLLACYFLYLEQMKPGQREQSKNNQSTSVYLCIGEAVPAGRTVFVLTHDNADQYKVSGSGWQLWDPHRGESFSVNDLHSPMRSVYGVVSMQNIWANVQTKHQPWEIEWDLSSTKAWLPLFPVRSERKKDRSKPIVEVPVLGSVQPALLQYEEIDLREVDTIKFELETALREALMEWRKTKITRINYEYVVDLTRILENLEKHNGRRYEGLSQVLDRISSKYHVYGFPMNFRYMDIEDIIARVRAKGIHELLGSEEGIEQDPLLSAGGDRTSFSSLRRLGLSPSSIQFCLAVYIKAYRGPVLSIWVYLAAIWRRSASETEK</sequence>
<dbReference type="Proteomes" id="UP001497525">
    <property type="component" value="Unassembled WGS sequence"/>
</dbReference>
<dbReference type="SMART" id="SM00239">
    <property type="entry name" value="C2"/>
    <property type="match status" value="1"/>
</dbReference>